<gene>
    <name evidence="6" type="ORF">orf00036</name>
</gene>
<evidence type="ECO:0000256" key="3">
    <source>
        <dbReference type="ARBA" id="ARBA00022833"/>
    </source>
</evidence>
<name>A0A6H1QU21_9PHYC</name>
<dbReference type="PROSITE" id="PS51133">
    <property type="entry name" value="ZF_TFIIS_2"/>
    <property type="match status" value="1"/>
</dbReference>
<dbReference type="GO" id="GO:0003676">
    <property type="term" value="F:nucleic acid binding"/>
    <property type="evidence" value="ECO:0007669"/>
    <property type="project" value="InterPro"/>
</dbReference>
<dbReference type="GO" id="GO:0008270">
    <property type="term" value="F:zinc ion binding"/>
    <property type="evidence" value="ECO:0007669"/>
    <property type="project" value="UniProtKB-KW"/>
</dbReference>
<dbReference type="PANTHER" id="PTHR11477">
    <property type="entry name" value="TRANSCRIPTION FACTOR S-II ZINC FINGER DOMAIN-CONTAINING PROTEIN"/>
    <property type="match status" value="1"/>
</dbReference>
<keyword evidence="1" id="KW-0479">Metal-binding</keyword>
<reference evidence="6" key="1">
    <citation type="journal article" date="2020" name="Sci. Adv.">
        <title>Virus-host coexistence in phytoplankton through the genomic lens.</title>
        <authorList>
            <person name="Yau S."/>
            <person name="Krasovec M."/>
            <person name="Benites L.F."/>
            <person name="Rombauts S."/>
            <person name="Groussin M."/>
            <person name="Vancaester E."/>
            <person name="Aury J.M."/>
            <person name="Derelle E."/>
            <person name="Desdevises Y."/>
            <person name="Escande M.L."/>
            <person name="Grimsley N."/>
            <person name="Guy J."/>
            <person name="Moreau H."/>
            <person name="Sanchez-Brosseau S."/>
            <person name="van de Peer Y."/>
            <person name="Vandepoele K."/>
            <person name="Gourbiere S."/>
            <person name="Piganeau G."/>
        </authorList>
    </citation>
    <scope>NUCLEOTIDE SEQUENCE</scope>
    <source>
        <strain evidence="6">OmV2</strain>
    </source>
</reference>
<dbReference type="CDD" id="cd13749">
    <property type="entry name" value="Zn-ribbon_TFIIS"/>
    <property type="match status" value="1"/>
</dbReference>
<dbReference type="GO" id="GO:0006351">
    <property type="term" value="P:DNA-templated transcription"/>
    <property type="evidence" value="ECO:0007669"/>
    <property type="project" value="InterPro"/>
</dbReference>
<feature type="domain" description="TFIIS-type" evidence="5">
    <location>
        <begin position="126"/>
        <end position="166"/>
    </location>
</feature>
<evidence type="ECO:0000259" key="5">
    <source>
        <dbReference type="PROSITE" id="PS51133"/>
    </source>
</evidence>
<dbReference type="PROSITE" id="PS00466">
    <property type="entry name" value="ZF_TFIIS_1"/>
    <property type="match status" value="1"/>
</dbReference>
<keyword evidence="2 4" id="KW-0863">Zinc-finger</keyword>
<accession>A0A6H1QU21</accession>
<keyword evidence="3" id="KW-0862">Zinc</keyword>
<sequence>MENPTRRFVLTRLSTLLEIPETDTICINLEKSILNYATDKCDEPAWDNLKYSNIYKHKFLQLQYNLRHSPVLKGWITKKKIKTKDVVDMRPEDLWPDGPYARGIEDRIIKDMRKNYMAQEIKNTEGFFTCGRCKSKKTSYYQLQTRSADEPMTTFVSCHNCDRNWKC</sequence>
<dbReference type="SMART" id="SM00440">
    <property type="entry name" value="ZnF_C2C2"/>
    <property type="match status" value="1"/>
</dbReference>
<dbReference type="PANTHER" id="PTHR11477:SF0">
    <property type="entry name" value="IP08861P-RELATED"/>
    <property type="match status" value="1"/>
</dbReference>
<evidence type="ECO:0000256" key="1">
    <source>
        <dbReference type="ARBA" id="ARBA00022723"/>
    </source>
</evidence>
<evidence type="ECO:0000313" key="6">
    <source>
        <dbReference type="EMBL" id="QIZ31078.1"/>
    </source>
</evidence>
<dbReference type="InterPro" id="IPR001222">
    <property type="entry name" value="Znf_TFIIS"/>
</dbReference>
<protein>
    <submittedName>
        <fullName evidence="6">Transcription factor S-II</fullName>
    </submittedName>
</protein>
<dbReference type="Gene3D" id="2.20.25.10">
    <property type="match status" value="1"/>
</dbReference>
<dbReference type="EMBL" id="MN688676">
    <property type="protein sequence ID" value="QIZ31078.1"/>
    <property type="molecule type" value="Genomic_DNA"/>
</dbReference>
<dbReference type="SUPFAM" id="SSF57783">
    <property type="entry name" value="Zinc beta-ribbon"/>
    <property type="match status" value="1"/>
</dbReference>
<dbReference type="Pfam" id="PF01096">
    <property type="entry name" value="Zn_ribbon_TFIIS"/>
    <property type="match status" value="1"/>
</dbReference>
<evidence type="ECO:0000256" key="4">
    <source>
        <dbReference type="PROSITE-ProRule" id="PRU00472"/>
    </source>
</evidence>
<dbReference type="SUPFAM" id="SSF46942">
    <property type="entry name" value="Elongation factor TFIIS domain 2"/>
    <property type="match status" value="1"/>
</dbReference>
<proteinExistence type="predicted"/>
<dbReference type="InterPro" id="IPR036575">
    <property type="entry name" value="TFIIS_cen_dom_sf"/>
</dbReference>
<organism evidence="6">
    <name type="scientific">Ostreococcus mediterraneus virus 2</name>
    <dbReference type="NCBI Taxonomy" id="2726183"/>
    <lineage>
        <taxon>Viruses</taxon>
        <taxon>Varidnaviria</taxon>
        <taxon>Bamfordvirae</taxon>
        <taxon>Nucleocytoviricota</taxon>
        <taxon>Megaviricetes</taxon>
        <taxon>Algavirales</taxon>
        <taxon>Phycodnaviridae</taxon>
        <taxon>Prasinovirus</taxon>
    </lineage>
</organism>
<evidence type="ECO:0000256" key="2">
    <source>
        <dbReference type="ARBA" id="ARBA00022771"/>
    </source>
</evidence>